<dbReference type="GO" id="GO:0045892">
    <property type="term" value="P:negative regulation of DNA-templated transcription"/>
    <property type="evidence" value="ECO:0007669"/>
    <property type="project" value="TreeGrafter"/>
</dbReference>
<dbReference type="GO" id="GO:0003677">
    <property type="term" value="F:DNA binding"/>
    <property type="evidence" value="ECO:0007669"/>
    <property type="project" value="UniProtKB-KW"/>
</dbReference>
<protein>
    <submittedName>
        <fullName evidence="5">Putative HTH-type transcriptional regulator YurK</fullName>
    </submittedName>
</protein>
<dbReference type="InterPro" id="IPR028978">
    <property type="entry name" value="Chorismate_lyase_/UTRA_dom_sf"/>
</dbReference>
<dbReference type="InterPro" id="IPR036390">
    <property type="entry name" value="WH_DNA-bd_sf"/>
</dbReference>
<dbReference type="SUPFAM" id="SSF64288">
    <property type="entry name" value="Chorismate lyase-like"/>
    <property type="match status" value="1"/>
</dbReference>
<name>A0A6N2S5E0_9FIRM</name>
<keyword evidence="2" id="KW-0238">DNA-binding</keyword>
<dbReference type="Pfam" id="PF07702">
    <property type="entry name" value="UTRA"/>
    <property type="match status" value="1"/>
</dbReference>
<evidence type="ECO:0000256" key="1">
    <source>
        <dbReference type="ARBA" id="ARBA00023015"/>
    </source>
</evidence>
<organism evidence="5">
    <name type="scientific">Anaerococcus vaginalis</name>
    <dbReference type="NCBI Taxonomy" id="33037"/>
    <lineage>
        <taxon>Bacteria</taxon>
        <taxon>Bacillati</taxon>
        <taxon>Bacillota</taxon>
        <taxon>Tissierellia</taxon>
        <taxon>Tissierellales</taxon>
        <taxon>Peptoniphilaceae</taxon>
        <taxon>Anaerococcus</taxon>
    </lineage>
</organism>
<reference evidence="5" key="1">
    <citation type="submission" date="2019-11" db="EMBL/GenBank/DDBJ databases">
        <authorList>
            <person name="Feng L."/>
        </authorList>
    </citation>
    <scope>NUCLEOTIDE SEQUENCE</scope>
    <source>
        <strain evidence="5">AvaginalisLFYP127</strain>
    </source>
</reference>
<keyword evidence="3" id="KW-0804">Transcription</keyword>
<dbReference type="PANTHER" id="PTHR44846:SF1">
    <property type="entry name" value="MANNOSYL-D-GLYCERATE TRANSPORT_METABOLISM SYSTEM REPRESSOR MNGR-RELATED"/>
    <property type="match status" value="1"/>
</dbReference>
<gene>
    <name evidence="5" type="primary">yurK</name>
    <name evidence="5" type="ORF">AVLFYP127_01731</name>
</gene>
<feature type="domain" description="HTH gntR-type" evidence="4">
    <location>
        <begin position="9"/>
        <end position="77"/>
    </location>
</feature>
<evidence type="ECO:0000256" key="3">
    <source>
        <dbReference type="ARBA" id="ARBA00023163"/>
    </source>
</evidence>
<dbReference type="InterPro" id="IPR011663">
    <property type="entry name" value="UTRA"/>
</dbReference>
<dbReference type="InterPro" id="IPR000524">
    <property type="entry name" value="Tscrpt_reg_HTH_GntR"/>
</dbReference>
<sequence length="250" mass="29444">MNKKVKKNYMSKAELVERLVIYLKNSDLEVGDKIISERQICQLWNVNRSTLRSALRRLVQEGYLEAIQGKGYFVKKRKVNRNLQDLKSLQLILEEQGRKLETKVLSQEIIYPDKKLCKIFKVEKSNPILELVRIRYIDDKSALLEYNYTDLKKCKDLEKIDFSTIPYYLAMELKYNLIPNKGFQEISLTELRSDEAIIFGKCEGDNFIYMEGKTYDSKDDEIPMEVFKSLADPEFFVFTSHMKFVKKGEN</sequence>
<dbReference type="InterPro" id="IPR050679">
    <property type="entry name" value="Bact_HTH_transcr_reg"/>
</dbReference>
<dbReference type="EMBL" id="CACRSW010000009">
    <property type="protein sequence ID" value="VYS88577.1"/>
    <property type="molecule type" value="Genomic_DNA"/>
</dbReference>
<dbReference type="AlphaFoldDB" id="A0A6N2S5E0"/>
<accession>A0A6N2S5E0</accession>
<proteinExistence type="predicted"/>
<keyword evidence="1" id="KW-0805">Transcription regulation</keyword>
<dbReference type="Gene3D" id="1.10.10.10">
    <property type="entry name" value="Winged helix-like DNA-binding domain superfamily/Winged helix DNA-binding domain"/>
    <property type="match status" value="1"/>
</dbReference>
<dbReference type="SMART" id="SM00866">
    <property type="entry name" value="UTRA"/>
    <property type="match status" value="1"/>
</dbReference>
<dbReference type="Gene3D" id="3.40.1410.10">
    <property type="entry name" value="Chorismate lyase-like"/>
    <property type="match status" value="1"/>
</dbReference>
<dbReference type="InterPro" id="IPR036388">
    <property type="entry name" value="WH-like_DNA-bd_sf"/>
</dbReference>
<evidence type="ECO:0000256" key="2">
    <source>
        <dbReference type="ARBA" id="ARBA00023125"/>
    </source>
</evidence>
<dbReference type="PRINTS" id="PR00035">
    <property type="entry name" value="HTHGNTR"/>
</dbReference>
<dbReference type="GO" id="GO:0003700">
    <property type="term" value="F:DNA-binding transcription factor activity"/>
    <property type="evidence" value="ECO:0007669"/>
    <property type="project" value="InterPro"/>
</dbReference>
<dbReference type="SMART" id="SM00345">
    <property type="entry name" value="HTH_GNTR"/>
    <property type="match status" value="1"/>
</dbReference>
<dbReference type="SUPFAM" id="SSF46785">
    <property type="entry name" value="Winged helix' DNA-binding domain"/>
    <property type="match status" value="1"/>
</dbReference>
<dbReference type="CDD" id="cd07377">
    <property type="entry name" value="WHTH_GntR"/>
    <property type="match status" value="1"/>
</dbReference>
<evidence type="ECO:0000313" key="5">
    <source>
        <dbReference type="EMBL" id="VYS88577.1"/>
    </source>
</evidence>
<dbReference type="PROSITE" id="PS50949">
    <property type="entry name" value="HTH_GNTR"/>
    <property type="match status" value="1"/>
</dbReference>
<dbReference type="Pfam" id="PF00392">
    <property type="entry name" value="GntR"/>
    <property type="match status" value="1"/>
</dbReference>
<evidence type="ECO:0000259" key="4">
    <source>
        <dbReference type="PROSITE" id="PS50949"/>
    </source>
</evidence>
<dbReference type="PANTHER" id="PTHR44846">
    <property type="entry name" value="MANNOSYL-D-GLYCERATE TRANSPORT/METABOLISM SYSTEM REPRESSOR MNGR-RELATED"/>
    <property type="match status" value="1"/>
</dbReference>
<dbReference type="RefSeq" id="WP_156328735.1">
    <property type="nucleotide sequence ID" value="NZ_CACRSW010000009.1"/>
</dbReference>